<dbReference type="RefSeq" id="YP_001426519.1">
    <property type="nucleotide sequence ID" value="NC_008724.1"/>
</dbReference>
<dbReference type="Proteomes" id="UP000202420">
    <property type="component" value="Segment"/>
</dbReference>
<keyword evidence="2" id="KW-1185">Reference proteome</keyword>
<accession>A7K7Z8</accession>
<evidence type="ECO:0000313" key="2">
    <source>
        <dbReference type="Proteomes" id="UP000202420"/>
    </source>
</evidence>
<proteinExistence type="predicted"/>
<dbReference type="EMBL" id="EF101928">
    <property type="protein sequence ID" value="ABT16172.1"/>
    <property type="molecule type" value="Genomic_DNA"/>
</dbReference>
<protein>
    <submittedName>
        <fullName evidence="1">Uncharacterized protein z038R</fullName>
    </submittedName>
</protein>
<dbReference type="KEGG" id="vg:5471004"/>
<sequence>MPSLPAKKPRMCLMKWRSSSFSFSRQSTTSWLSWTSSTVQKVATAFLYIWKMSGYRMGNAEYLRAPMSARRGSTWAVIVIYWQYFLPDVYTQRVDMLVKSIFQK</sequence>
<gene>
    <name evidence="1" type="primary">z038R</name>
    <name evidence="1" type="ORF">ATCV1_z038R</name>
</gene>
<reference evidence="1 2" key="1">
    <citation type="submission" date="2006-09" db="EMBL/GenBank/DDBJ databases">
        <title>Sequence and annotation of the 288-kb ATCV-1 virus that infects an endosymbiotic Chlorella strain of the heliozoon Acanthocystis turfacea.</title>
        <authorList>
            <person name="Fitzgerald L.A."/>
            <person name="Graves M.V."/>
            <person name="Li X."/>
            <person name="Pfitzner A.J.P."/>
            <person name="Hartigan J."/>
            <person name="Van Etten J.L."/>
        </authorList>
    </citation>
    <scope>NUCLEOTIDE SEQUENCE [LARGE SCALE GENOMIC DNA]</scope>
    <source>
        <strain evidence="1 2">ATCV-1</strain>
    </source>
</reference>
<organism evidence="1 2">
    <name type="scientific">Chlorovirus heliozoae</name>
    <dbReference type="NCBI Taxonomy" id="322019"/>
    <lineage>
        <taxon>Viruses</taxon>
        <taxon>Varidnaviria</taxon>
        <taxon>Bamfordvirae</taxon>
        <taxon>Nucleocytoviricota</taxon>
        <taxon>Megaviricetes</taxon>
        <taxon>Algavirales</taxon>
        <taxon>Phycodnaviridae</taxon>
        <taxon>Chlorovirus</taxon>
    </lineage>
</organism>
<evidence type="ECO:0000313" key="1">
    <source>
        <dbReference type="EMBL" id="ABT16172.1"/>
    </source>
</evidence>
<dbReference type="GeneID" id="5471004"/>
<name>A7K7Z8_9PHYC</name>